<organism evidence="2 3">
    <name type="scientific">Diaporthe eres</name>
    <name type="common">Phomopsis oblonga</name>
    <dbReference type="NCBI Taxonomy" id="83184"/>
    <lineage>
        <taxon>Eukaryota</taxon>
        <taxon>Fungi</taxon>
        <taxon>Dikarya</taxon>
        <taxon>Ascomycota</taxon>
        <taxon>Pezizomycotina</taxon>
        <taxon>Sordariomycetes</taxon>
        <taxon>Sordariomycetidae</taxon>
        <taxon>Diaporthales</taxon>
        <taxon>Diaporthaceae</taxon>
        <taxon>Diaporthe</taxon>
        <taxon>Diaporthe eres species complex</taxon>
    </lineage>
</organism>
<dbReference type="EMBL" id="JAKNSF020000030">
    <property type="protein sequence ID" value="KAK7729210.1"/>
    <property type="molecule type" value="Genomic_DNA"/>
</dbReference>
<comment type="caution">
    <text evidence="2">The sequence shown here is derived from an EMBL/GenBank/DDBJ whole genome shotgun (WGS) entry which is preliminary data.</text>
</comment>
<sequence>MSAVEFSQCFFNNTNTDAIYNGFTYCQDSISSTQNETIQTSFGVPRTGSPPRLLLALFLTLLAVLPASAFVVDSLDGGLTRRQSDSSECGFEIDSKYASQGEGIVLTATVGGTSTLGSGAYVNTGTTQNNRTVNDTSAAEPGYDVFFDVLANLTGRRYPALSGMSLHMQWASENVDSRLYFYPYRYCVNGTVSGCGDAFGDDDAQFIEACGPMFGSDWVPEGEEAVTEGLEAETPQGSLRVVNVN</sequence>
<dbReference type="Proteomes" id="UP001430848">
    <property type="component" value="Unassembled WGS sequence"/>
</dbReference>
<reference evidence="2 3" key="1">
    <citation type="submission" date="2024-02" db="EMBL/GenBank/DDBJ databases">
        <title>De novo assembly and annotation of 12 fungi associated with fruit tree decline syndrome in Ontario, Canada.</title>
        <authorList>
            <person name="Sulman M."/>
            <person name="Ellouze W."/>
            <person name="Ilyukhin E."/>
        </authorList>
    </citation>
    <scope>NUCLEOTIDE SEQUENCE [LARGE SCALE GENOMIC DNA]</scope>
    <source>
        <strain evidence="2 3">M169</strain>
    </source>
</reference>
<evidence type="ECO:0000313" key="3">
    <source>
        <dbReference type="Proteomes" id="UP001430848"/>
    </source>
</evidence>
<evidence type="ECO:0000313" key="2">
    <source>
        <dbReference type="EMBL" id="KAK7729210.1"/>
    </source>
</evidence>
<evidence type="ECO:0000256" key="1">
    <source>
        <dbReference type="SAM" id="Phobius"/>
    </source>
</evidence>
<name>A0ABR1P8I1_DIAER</name>
<accession>A0ABR1P8I1</accession>
<dbReference type="InterPro" id="IPR045702">
    <property type="entry name" value="DUF6060"/>
</dbReference>
<keyword evidence="1" id="KW-1133">Transmembrane helix</keyword>
<keyword evidence="3" id="KW-1185">Reference proteome</keyword>
<dbReference type="Pfam" id="PF19535">
    <property type="entry name" value="DUF6060"/>
    <property type="match status" value="1"/>
</dbReference>
<protein>
    <submittedName>
        <fullName evidence="2">Uncharacterized protein</fullName>
    </submittedName>
</protein>
<keyword evidence="1" id="KW-0472">Membrane</keyword>
<gene>
    <name evidence="2" type="ORF">SLS63_006339</name>
</gene>
<keyword evidence="1" id="KW-0812">Transmembrane</keyword>
<proteinExistence type="predicted"/>
<feature type="transmembrane region" description="Helical" evidence="1">
    <location>
        <begin position="53"/>
        <end position="72"/>
    </location>
</feature>